<gene>
    <name evidence="2" type="ORF">AVEN_135645_1</name>
</gene>
<dbReference type="EMBL" id="BGPR01000612">
    <property type="protein sequence ID" value="GBM28469.1"/>
    <property type="molecule type" value="Genomic_DNA"/>
</dbReference>
<accession>A0A4Y2EJN9</accession>
<dbReference type="Proteomes" id="UP000499080">
    <property type="component" value="Unassembled WGS sequence"/>
</dbReference>
<protein>
    <submittedName>
        <fullName evidence="2">Uncharacterized protein</fullName>
    </submittedName>
</protein>
<proteinExistence type="predicted"/>
<evidence type="ECO:0000313" key="2">
    <source>
        <dbReference type="EMBL" id="GBM28469.1"/>
    </source>
</evidence>
<feature type="compositionally biased region" description="Basic and acidic residues" evidence="1">
    <location>
        <begin position="7"/>
        <end position="23"/>
    </location>
</feature>
<dbReference type="AlphaFoldDB" id="A0A4Y2EJN9"/>
<sequence>MTLENTRVQRSEGPDGETKKGAPDFRGTWALRFEGSWSDGTECVFRTVTGQRRRVNQQVVAAEEVRLESCHAGVKLGIHERERLSQLSQRLVRIPLILVEKLGKTFTDVPKLVLRQGSKSQNSSLPSPPPPHGVLRVSFLASTEVSM</sequence>
<organism evidence="2 3">
    <name type="scientific">Araneus ventricosus</name>
    <name type="common">Orbweaver spider</name>
    <name type="synonym">Epeira ventricosa</name>
    <dbReference type="NCBI Taxonomy" id="182803"/>
    <lineage>
        <taxon>Eukaryota</taxon>
        <taxon>Metazoa</taxon>
        <taxon>Ecdysozoa</taxon>
        <taxon>Arthropoda</taxon>
        <taxon>Chelicerata</taxon>
        <taxon>Arachnida</taxon>
        <taxon>Araneae</taxon>
        <taxon>Araneomorphae</taxon>
        <taxon>Entelegynae</taxon>
        <taxon>Araneoidea</taxon>
        <taxon>Araneidae</taxon>
        <taxon>Araneus</taxon>
    </lineage>
</organism>
<name>A0A4Y2EJN9_ARAVE</name>
<keyword evidence="3" id="KW-1185">Reference proteome</keyword>
<comment type="caution">
    <text evidence="2">The sequence shown here is derived from an EMBL/GenBank/DDBJ whole genome shotgun (WGS) entry which is preliminary data.</text>
</comment>
<evidence type="ECO:0000256" key="1">
    <source>
        <dbReference type="SAM" id="MobiDB-lite"/>
    </source>
</evidence>
<feature type="region of interest" description="Disordered" evidence="1">
    <location>
        <begin position="1"/>
        <end position="24"/>
    </location>
</feature>
<reference evidence="2 3" key="1">
    <citation type="journal article" date="2019" name="Sci. Rep.">
        <title>Orb-weaving spider Araneus ventricosus genome elucidates the spidroin gene catalogue.</title>
        <authorList>
            <person name="Kono N."/>
            <person name="Nakamura H."/>
            <person name="Ohtoshi R."/>
            <person name="Moran D.A.P."/>
            <person name="Shinohara A."/>
            <person name="Yoshida Y."/>
            <person name="Fujiwara M."/>
            <person name="Mori M."/>
            <person name="Tomita M."/>
            <person name="Arakawa K."/>
        </authorList>
    </citation>
    <scope>NUCLEOTIDE SEQUENCE [LARGE SCALE GENOMIC DNA]</scope>
</reference>
<evidence type="ECO:0000313" key="3">
    <source>
        <dbReference type="Proteomes" id="UP000499080"/>
    </source>
</evidence>